<feature type="region of interest" description="Disordered" evidence="1">
    <location>
        <begin position="202"/>
        <end position="253"/>
    </location>
</feature>
<feature type="compositionally biased region" description="Acidic residues" evidence="1">
    <location>
        <begin position="214"/>
        <end position="253"/>
    </location>
</feature>
<evidence type="ECO:0000313" key="3">
    <source>
        <dbReference type="Proteomes" id="UP000636479"/>
    </source>
</evidence>
<feature type="region of interest" description="Disordered" evidence="1">
    <location>
        <begin position="49"/>
        <end position="86"/>
    </location>
</feature>
<accession>A0A8H6VYL9</accession>
<proteinExistence type="predicted"/>
<reference evidence="2" key="1">
    <citation type="submission" date="2020-05" db="EMBL/GenBank/DDBJ databases">
        <title>Mycena genomes resolve the evolution of fungal bioluminescence.</title>
        <authorList>
            <person name="Tsai I.J."/>
        </authorList>
    </citation>
    <scope>NUCLEOTIDE SEQUENCE</scope>
    <source>
        <strain evidence="2">171206Taipei</strain>
    </source>
</reference>
<name>A0A8H6VYL9_9AGAR</name>
<evidence type="ECO:0000256" key="1">
    <source>
        <dbReference type="SAM" id="MobiDB-lite"/>
    </source>
</evidence>
<sequence>MKLLKEDIRCLEDSADLEKKRLKAERMARQKARDDRELRAAGIVPLIVRREEKDDEDDERANEDSDDDVFGSSAMTGASTRRRGDIFPAGESRRDISWIWKSSGSSDETTISQEREEALRIEWAKAWARMRHWSEEVRILQEEWRRVIVSMNFEAEEWLKRASFVPTTSADGEGISAYAHKQADMYRKLALRAEVVRTQPKLRKGVRRPSADVELPEDEGDGVIELDHDENELGNGSDDDEEEDDNEQEDINN</sequence>
<dbReference type="EMBL" id="JACAZF010000007">
    <property type="protein sequence ID" value="KAF7298607.1"/>
    <property type="molecule type" value="Genomic_DNA"/>
</dbReference>
<keyword evidence="3" id="KW-1185">Reference proteome</keyword>
<protein>
    <submittedName>
        <fullName evidence="2">Uncharacterized protein</fullName>
    </submittedName>
</protein>
<dbReference type="GeneID" id="59347269"/>
<organism evidence="2 3">
    <name type="scientific">Mycena indigotica</name>
    <dbReference type="NCBI Taxonomy" id="2126181"/>
    <lineage>
        <taxon>Eukaryota</taxon>
        <taxon>Fungi</taxon>
        <taxon>Dikarya</taxon>
        <taxon>Basidiomycota</taxon>
        <taxon>Agaricomycotina</taxon>
        <taxon>Agaricomycetes</taxon>
        <taxon>Agaricomycetidae</taxon>
        <taxon>Agaricales</taxon>
        <taxon>Marasmiineae</taxon>
        <taxon>Mycenaceae</taxon>
        <taxon>Mycena</taxon>
    </lineage>
</organism>
<dbReference type="Proteomes" id="UP000636479">
    <property type="component" value="Unassembled WGS sequence"/>
</dbReference>
<dbReference type="AlphaFoldDB" id="A0A8H6VYL9"/>
<evidence type="ECO:0000313" key="2">
    <source>
        <dbReference type="EMBL" id="KAF7298607.1"/>
    </source>
</evidence>
<comment type="caution">
    <text evidence="2">The sequence shown here is derived from an EMBL/GenBank/DDBJ whole genome shotgun (WGS) entry which is preliminary data.</text>
</comment>
<dbReference type="OrthoDB" id="3232711at2759"/>
<dbReference type="RefSeq" id="XP_037217995.1">
    <property type="nucleotide sequence ID" value="XM_037364753.1"/>
</dbReference>
<feature type="compositionally biased region" description="Acidic residues" evidence="1">
    <location>
        <begin position="53"/>
        <end position="69"/>
    </location>
</feature>
<gene>
    <name evidence="2" type="ORF">MIND_00807800</name>
</gene>